<keyword evidence="2" id="KW-1185">Reference proteome</keyword>
<reference evidence="1 2" key="1">
    <citation type="submission" date="2013-11" db="EMBL/GenBank/DDBJ databases">
        <title>Draft genome of the bovine lungworm Dictyocaulus viviparus.</title>
        <authorList>
            <person name="Mitreva M."/>
        </authorList>
    </citation>
    <scope>NUCLEOTIDE SEQUENCE [LARGE SCALE GENOMIC DNA]</scope>
    <source>
        <strain evidence="1 2">HannoverDv2000</strain>
    </source>
</reference>
<accession>A0A0D8YAL8</accession>
<dbReference type="OrthoDB" id="5792770at2759"/>
<sequence>MVTFEKNGRLFTTHFVHKIIEVLALECIQCDKNGAWYSEEEHERQIELCQNGFIPKTPCRNQSHTHCIVSWYRSGDSKGE</sequence>
<dbReference type="EMBL" id="KN716154">
    <property type="protein sequence ID" value="KJH53212.1"/>
    <property type="molecule type" value="Genomic_DNA"/>
</dbReference>
<protein>
    <submittedName>
        <fullName evidence="1">Uncharacterized protein</fullName>
    </submittedName>
</protein>
<proteinExistence type="predicted"/>
<reference evidence="2" key="2">
    <citation type="journal article" date="2016" name="Sci. Rep.">
        <title>Dictyocaulus viviparus genome, variome and transcriptome elucidate lungworm biology and support future intervention.</title>
        <authorList>
            <person name="McNulty S.N."/>
            <person name="Strube C."/>
            <person name="Rosa B.A."/>
            <person name="Martin J.C."/>
            <person name="Tyagi R."/>
            <person name="Choi Y.J."/>
            <person name="Wang Q."/>
            <person name="Hallsworth Pepin K."/>
            <person name="Zhang X."/>
            <person name="Ozersky P."/>
            <person name="Wilson R.K."/>
            <person name="Sternberg P.W."/>
            <person name="Gasser R.B."/>
            <person name="Mitreva M."/>
        </authorList>
    </citation>
    <scope>NUCLEOTIDE SEQUENCE [LARGE SCALE GENOMIC DNA]</scope>
    <source>
        <strain evidence="2">HannoverDv2000</strain>
    </source>
</reference>
<gene>
    <name evidence="1" type="ORF">DICVIV_00523</name>
</gene>
<name>A0A0D8YAL8_DICVI</name>
<evidence type="ECO:0000313" key="1">
    <source>
        <dbReference type="EMBL" id="KJH53212.1"/>
    </source>
</evidence>
<dbReference type="Proteomes" id="UP000053766">
    <property type="component" value="Unassembled WGS sequence"/>
</dbReference>
<organism evidence="1 2">
    <name type="scientific">Dictyocaulus viviparus</name>
    <name type="common">Bovine lungworm</name>
    <dbReference type="NCBI Taxonomy" id="29172"/>
    <lineage>
        <taxon>Eukaryota</taxon>
        <taxon>Metazoa</taxon>
        <taxon>Ecdysozoa</taxon>
        <taxon>Nematoda</taxon>
        <taxon>Chromadorea</taxon>
        <taxon>Rhabditida</taxon>
        <taxon>Rhabditina</taxon>
        <taxon>Rhabditomorpha</taxon>
        <taxon>Strongyloidea</taxon>
        <taxon>Metastrongylidae</taxon>
        <taxon>Dictyocaulus</taxon>
    </lineage>
</organism>
<evidence type="ECO:0000313" key="2">
    <source>
        <dbReference type="Proteomes" id="UP000053766"/>
    </source>
</evidence>
<dbReference type="AlphaFoldDB" id="A0A0D8YAL8"/>